<dbReference type="Proteomes" id="UP000238479">
    <property type="component" value="Chromosome 7"/>
</dbReference>
<protein>
    <submittedName>
        <fullName evidence="1">Uncharacterized protein</fullName>
    </submittedName>
</protein>
<comment type="caution">
    <text evidence="1">The sequence shown here is derived from an EMBL/GenBank/DDBJ whole genome shotgun (WGS) entry which is preliminary data.</text>
</comment>
<organism evidence="1 2">
    <name type="scientific">Rosa chinensis</name>
    <name type="common">China rose</name>
    <dbReference type="NCBI Taxonomy" id="74649"/>
    <lineage>
        <taxon>Eukaryota</taxon>
        <taxon>Viridiplantae</taxon>
        <taxon>Streptophyta</taxon>
        <taxon>Embryophyta</taxon>
        <taxon>Tracheophyta</taxon>
        <taxon>Spermatophyta</taxon>
        <taxon>Magnoliopsida</taxon>
        <taxon>eudicotyledons</taxon>
        <taxon>Gunneridae</taxon>
        <taxon>Pentapetalae</taxon>
        <taxon>rosids</taxon>
        <taxon>fabids</taxon>
        <taxon>Rosales</taxon>
        <taxon>Rosaceae</taxon>
        <taxon>Rosoideae</taxon>
        <taxon>Rosoideae incertae sedis</taxon>
        <taxon>Rosa</taxon>
    </lineage>
</organism>
<sequence>MLGRGPRESGVRGVNYFISSSNLACFLHLCKGDLLIEGLIGGPGILIFFFRDFGF</sequence>
<evidence type="ECO:0000313" key="2">
    <source>
        <dbReference type="Proteomes" id="UP000238479"/>
    </source>
</evidence>
<proteinExistence type="predicted"/>
<accession>A0A2P6PC14</accession>
<reference evidence="1 2" key="1">
    <citation type="journal article" date="2018" name="Nat. Genet.">
        <title>The Rosa genome provides new insights in the design of modern roses.</title>
        <authorList>
            <person name="Bendahmane M."/>
        </authorList>
    </citation>
    <scope>NUCLEOTIDE SEQUENCE [LARGE SCALE GENOMIC DNA]</scope>
    <source>
        <strain evidence="2">cv. Old Blush</strain>
    </source>
</reference>
<keyword evidence="2" id="KW-1185">Reference proteome</keyword>
<evidence type="ECO:0000313" key="1">
    <source>
        <dbReference type="EMBL" id="PRQ19465.1"/>
    </source>
</evidence>
<dbReference type="EMBL" id="PDCK01000045">
    <property type="protein sequence ID" value="PRQ19465.1"/>
    <property type="molecule type" value="Genomic_DNA"/>
</dbReference>
<name>A0A2P6PC14_ROSCH</name>
<gene>
    <name evidence="1" type="ORF">RchiOBHm_Chr7g0217511</name>
</gene>
<dbReference type="Gramene" id="PRQ19465">
    <property type="protein sequence ID" value="PRQ19465"/>
    <property type="gene ID" value="RchiOBHm_Chr7g0217511"/>
</dbReference>
<dbReference type="AlphaFoldDB" id="A0A2P6PC14"/>